<keyword evidence="2" id="KW-1185">Reference proteome</keyword>
<evidence type="ECO:0000313" key="2">
    <source>
        <dbReference type="Proteomes" id="UP000188246"/>
    </source>
</evidence>
<dbReference type="InterPro" id="IPR003439">
    <property type="entry name" value="ABC_transporter-like_ATP-bd"/>
</dbReference>
<dbReference type="GO" id="GO:0016887">
    <property type="term" value="F:ATP hydrolysis activity"/>
    <property type="evidence" value="ECO:0007669"/>
    <property type="project" value="InterPro"/>
</dbReference>
<dbReference type="InterPro" id="IPR051782">
    <property type="entry name" value="ABC_Transporter_VariousFunc"/>
</dbReference>
<dbReference type="EMBL" id="CP019609">
    <property type="protein sequence ID" value="AQP52930.1"/>
    <property type="molecule type" value="Genomic_DNA"/>
</dbReference>
<reference evidence="1 2" key="1">
    <citation type="journal article" date="2010" name="Int. J. Syst. Evol. Microbiol.">
        <title>Vagococcus penaei sp. nov., isolated from spoilage microbiota of cooked shrimp (Penaeus vannamei).</title>
        <authorList>
            <person name="Jaffres E."/>
            <person name="Prevost H."/>
            <person name="Rossero A."/>
            <person name="Joffraud J.J."/>
            <person name="Dousset X."/>
        </authorList>
    </citation>
    <scope>NUCLEOTIDE SEQUENCE [LARGE SCALE GENOMIC DNA]</scope>
    <source>
        <strain evidence="1 2">CD276</strain>
    </source>
</reference>
<protein>
    <submittedName>
        <fullName evidence="1">Uncharacterized protein</fullName>
    </submittedName>
</protein>
<dbReference type="InterPro" id="IPR003593">
    <property type="entry name" value="AAA+_ATPase"/>
</dbReference>
<proteinExistence type="predicted"/>
<dbReference type="KEGG" id="vpi:BW732_00945"/>
<dbReference type="OrthoDB" id="2365508at2"/>
<accession>A0A1Q2D3I3</accession>
<evidence type="ECO:0000313" key="1">
    <source>
        <dbReference type="EMBL" id="AQP52930.1"/>
    </source>
</evidence>
<sequence>MIELNKVNVSYGKKKILQDISMTFVSGEVVGLVAPNGTGKSTLLNALMNHVAVQSGTITFDQHLTYKNEKTRMKIYRMISIMPDQNDLYAHLTGWEHLKMYKGIWKAKKINLKQLVARLGMSHYVGQKVKTYSLGMKQRLCFAMQIACDTQIMLMDEVMNGLDPNNVELISEVIDEKRQEGKTILIASHLLENLHQYADRIFFIENGQLELFTADQQEDNAIYLKLSKVDYELLVEKVGVEMFPIEIDHAVLVDVSQKEYRQLLINHLDDLDIMSYSVQPMDLTDTYKLKYLK</sequence>
<dbReference type="CDD" id="cd03230">
    <property type="entry name" value="ABC_DR_subfamily_A"/>
    <property type="match status" value="1"/>
</dbReference>
<dbReference type="STRING" id="633807.BW732_00945"/>
<dbReference type="InterPro" id="IPR017871">
    <property type="entry name" value="ABC_transporter-like_CS"/>
</dbReference>
<dbReference type="Gene3D" id="3.40.50.300">
    <property type="entry name" value="P-loop containing nucleotide triphosphate hydrolases"/>
    <property type="match status" value="1"/>
</dbReference>
<name>A0A1Q2D3I3_9ENTE</name>
<dbReference type="PANTHER" id="PTHR42939">
    <property type="entry name" value="ABC TRANSPORTER ATP-BINDING PROTEIN ALBC-RELATED"/>
    <property type="match status" value="1"/>
</dbReference>
<dbReference type="PANTHER" id="PTHR42939:SF1">
    <property type="entry name" value="ABC TRANSPORTER ATP-BINDING PROTEIN ALBC-RELATED"/>
    <property type="match status" value="1"/>
</dbReference>
<dbReference type="PROSITE" id="PS50893">
    <property type="entry name" value="ABC_TRANSPORTER_2"/>
    <property type="match status" value="1"/>
</dbReference>
<dbReference type="RefSeq" id="WP_077275026.1">
    <property type="nucleotide sequence ID" value="NZ_CP019609.1"/>
</dbReference>
<dbReference type="SUPFAM" id="SSF52540">
    <property type="entry name" value="P-loop containing nucleoside triphosphate hydrolases"/>
    <property type="match status" value="1"/>
</dbReference>
<dbReference type="InterPro" id="IPR027417">
    <property type="entry name" value="P-loop_NTPase"/>
</dbReference>
<dbReference type="SMART" id="SM00382">
    <property type="entry name" value="AAA"/>
    <property type="match status" value="1"/>
</dbReference>
<dbReference type="PROSITE" id="PS00211">
    <property type="entry name" value="ABC_TRANSPORTER_1"/>
    <property type="match status" value="1"/>
</dbReference>
<dbReference type="Pfam" id="PF00005">
    <property type="entry name" value="ABC_tran"/>
    <property type="match status" value="1"/>
</dbReference>
<dbReference type="GO" id="GO:0005524">
    <property type="term" value="F:ATP binding"/>
    <property type="evidence" value="ECO:0007669"/>
    <property type="project" value="InterPro"/>
</dbReference>
<organism evidence="1 2">
    <name type="scientific">Vagococcus penaei</name>
    <dbReference type="NCBI Taxonomy" id="633807"/>
    <lineage>
        <taxon>Bacteria</taxon>
        <taxon>Bacillati</taxon>
        <taxon>Bacillota</taxon>
        <taxon>Bacilli</taxon>
        <taxon>Lactobacillales</taxon>
        <taxon>Enterococcaceae</taxon>
        <taxon>Vagococcus</taxon>
    </lineage>
</organism>
<dbReference type="AlphaFoldDB" id="A0A1Q2D3I3"/>
<gene>
    <name evidence="1" type="ORF">BW732_00945</name>
</gene>
<dbReference type="Proteomes" id="UP000188246">
    <property type="component" value="Chromosome"/>
</dbReference>